<keyword evidence="2" id="KW-1185">Reference proteome</keyword>
<reference evidence="2" key="2">
    <citation type="journal article" date="2018" name="Plant J.">
        <title>The Sorghum bicolor reference genome: improved assembly, gene annotations, a transcriptome atlas, and signatures of genome organization.</title>
        <authorList>
            <person name="McCormick R.F."/>
            <person name="Truong S.K."/>
            <person name="Sreedasyam A."/>
            <person name="Jenkins J."/>
            <person name="Shu S."/>
            <person name="Sims D."/>
            <person name="Kennedy M."/>
            <person name="Amirebrahimi M."/>
            <person name="Weers B.D."/>
            <person name="McKinley B."/>
            <person name="Mattison A."/>
            <person name="Morishige D.T."/>
            <person name="Grimwood J."/>
            <person name="Schmutz J."/>
            <person name="Mullet J.E."/>
        </authorList>
    </citation>
    <scope>NUCLEOTIDE SEQUENCE [LARGE SCALE GENOMIC DNA]</scope>
    <source>
        <strain evidence="2">cv. BTx623</strain>
    </source>
</reference>
<protein>
    <submittedName>
        <fullName evidence="1">Uncharacterized protein</fullName>
    </submittedName>
</protein>
<organism evidence="1 2">
    <name type="scientific">Sorghum bicolor</name>
    <name type="common">Sorghum</name>
    <name type="synonym">Sorghum vulgare</name>
    <dbReference type="NCBI Taxonomy" id="4558"/>
    <lineage>
        <taxon>Eukaryota</taxon>
        <taxon>Viridiplantae</taxon>
        <taxon>Streptophyta</taxon>
        <taxon>Embryophyta</taxon>
        <taxon>Tracheophyta</taxon>
        <taxon>Spermatophyta</taxon>
        <taxon>Magnoliopsida</taxon>
        <taxon>Liliopsida</taxon>
        <taxon>Poales</taxon>
        <taxon>Poaceae</taxon>
        <taxon>PACMAD clade</taxon>
        <taxon>Panicoideae</taxon>
        <taxon>Andropogonodae</taxon>
        <taxon>Andropogoneae</taxon>
        <taxon>Sorghinae</taxon>
        <taxon>Sorghum</taxon>
    </lineage>
</organism>
<name>A0A1B6QEX3_SORBI</name>
<reference evidence="1 2" key="1">
    <citation type="journal article" date="2009" name="Nature">
        <title>The Sorghum bicolor genome and the diversification of grasses.</title>
        <authorList>
            <person name="Paterson A.H."/>
            <person name="Bowers J.E."/>
            <person name="Bruggmann R."/>
            <person name="Dubchak I."/>
            <person name="Grimwood J."/>
            <person name="Gundlach H."/>
            <person name="Haberer G."/>
            <person name="Hellsten U."/>
            <person name="Mitros T."/>
            <person name="Poliakov A."/>
            <person name="Schmutz J."/>
            <person name="Spannagl M."/>
            <person name="Tang H."/>
            <person name="Wang X."/>
            <person name="Wicker T."/>
            <person name="Bharti A.K."/>
            <person name="Chapman J."/>
            <person name="Feltus F.A."/>
            <person name="Gowik U."/>
            <person name="Grigoriev I.V."/>
            <person name="Lyons E."/>
            <person name="Maher C.A."/>
            <person name="Martis M."/>
            <person name="Narechania A."/>
            <person name="Otillar R.P."/>
            <person name="Penning B.W."/>
            <person name="Salamov A.A."/>
            <person name="Wang Y."/>
            <person name="Zhang L."/>
            <person name="Carpita N.C."/>
            <person name="Freeling M."/>
            <person name="Gingle A.R."/>
            <person name="Hash C.T."/>
            <person name="Keller B."/>
            <person name="Klein P."/>
            <person name="Kresovich S."/>
            <person name="McCann M.C."/>
            <person name="Ming R."/>
            <person name="Peterson D.G."/>
            <person name="Mehboob-ur-Rahman"/>
            <person name="Ware D."/>
            <person name="Westhoff P."/>
            <person name="Mayer K.F."/>
            <person name="Messing J."/>
            <person name="Rokhsar D.S."/>
        </authorList>
    </citation>
    <scope>NUCLEOTIDE SEQUENCE [LARGE SCALE GENOMIC DNA]</scope>
    <source>
        <strain evidence="2">cv. BTx623</strain>
    </source>
</reference>
<dbReference type="Gramene" id="KXG36453">
    <property type="protein sequence ID" value="KXG36453"/>
    <property type="gene ID" value="SORBI_3002G334800"/>
</dbReference>
<dbReference type="Proteomes" id="UP000000768">
    <property type="component" value="Chromosome 2"/>
</dbReference>
<dbReference type="InParanoid" id="A0A1B6QEX3"/>
<sequence>MQPCMVSLALKNSRYLVCDPKFHKCHLHLSLLWLKLANTLWFHSPSSLNSFCQALSQIASSIAVHICFWCMGRPPIHSGARYHIVFFLSNTQESRVLLY</sequence>
<accession>A0A1B6QEX3</accession>
<evidence type="ECO:0000313" key="2">
    <source>
        <dbReference type="Proteomes" id="UP000000768"/>
    </source>
</evidence>
<gene>
    <name evidence="1" type="ORF">SORBI_3002G334800</name>
</gene>
<dbReference type="EMBL" id="CM000761">
    <property type="protein sequence ID" value="KXG36453.1"/>
    <property type="molecule type" value="Genomic_DNA"/>
</dbReference>
<evidence type="ECO:0000313" key="1">
    <source>
        <dbReference type="EMBL" id="KXG36453.1"/>
    </source>
</evidence>
<proteinExistence type="predicted"/>
<dbReference type="AlphaFoldDB" id="A0A1B6QEX3"/>